<protein>
    <submittedName>
        <fullName evidence="2">3-hydroxypropanoate dehydrogenase</fullName>
    </submittedName>
</protein>
<dbReference type="Proteomes" id="UP000199671">
    <property type="component" value="Unassembled WGS sequence"/>
</dbReference>
<dbReference type="RefSeq" id="WP_092610714.1">
    <property type="nucleotide sequence ID" value="NZ_FNHU01000008.1"/>
</dbReference>
<evidence type="ECO:0000313" key="3">
    <source>
        <dbReference type="Proteomes" id="UP000199671"/>
    </source>
</evidence>
<dbReference type="InterPro" id="IPR050461">
    <property type="entry name" value="Nitroreductase_HadB/RutE"/>
</dbReference>
<reference evidence="2 3" key="1">
    <citation type="submission" date="2016-10" db="EMBL/GenBank/DDBJ databases">
        <authorList>
            <person name="de Groot N.N."/>
        </authorList>
    </citation>
    <scope>NUCLEOTIDE SEQUENCE [LARGE SCALE GENOMIC DNA]</scope>
    <source>
        <strain evidence="2 3">KPR-7B</strain>
    </source>
</reference>
<dbReference type="InterPro" id="IPR000415">
    <property type="entry name" value="Nitroreductase-like"/>
</dbReference>
<gene>
    <name evidence="2" type="ORF">SAMN04487766_10896</name>
</gene>
<dbReference type="Gene3D" id="3.40.109.10">
    <property type="entry name" value="NADH Oxidase"/>
    <property type="match status" value="1"/>
</dbReference>
<dbReference type="NCBIfam" id="NF003768">
    <property type="entry name" value="PRK05365.1"/>
    <property type="match status" value="1"/>
</dbReference>
<dbReference type="Pfam" id="PF00881">
    <property type="entry name" value="Nitroreductase"/>
    <property type="match status" value="1"/>
</dbReference>
<dbReference type="PANTHER" id="PTHR43543">
    <property type="entry name" value="MALONIC SEMIALDEHYDE REDUCTASE RUTE-RELATED"/>
    <property type="match status" value="1"/>
</dbReference>
<dbReference type="SUPFAM" id="SSF55469">
    <property type="entry name" value="FMN-dependent nitroreductase-like"/>
    <property type="match status" value="1"/>
</dbReference>
<dbReference type="AlphaFoldDB" id="A0A1G9WXT3"/>
<dbReference type="PANTHER" id="PTHR43543:SF1">
    <property type="entry name" value="MALONIC SEMIALDEHYDE REDUCTASE RUTE-RELATED"/>
    <property type="match status" value="1"/>
</dbReference>
<dbReference type="EMBL" id="FNHU01000008">
    <property type="protein sequence ID" value="SDM89404.1"/>
    <property type="molecule type" value="Genomic_DNA"/>
</dbReference>
<dbReference type="GO" id="GO:0016491">
    <property type="term" value="F:oxidoreductase activity"/>
    <property type="evidence" value="ECO:0007669"/>
    <property type="project" value="InterPro"/>
</dbReference>
<proteinExistence type="predicted"/>
<feature type="domain" description="Nitroreductase" evidence="1">
    <location>
        <begin position="22"/>
        <end position="178"/>
    </location>
</feature>
<evidence type="ECO:0000313" key="2">
    <source>
        <dbReference type="EMBL" id="SDM89404.1"/>
    </source>
</evidence>
<dbReference type="OrthoDB" id="9784375at2"/>
<name>A0A1G9WXT3_9ACTO</name>
<organism evidence="2 3">
    <name type="scientific">Actinomyces ruminicola</name>
    <dbReference type="NCBI Taxonomy" id="332524"/>
    <lineage>
        <taxon>Bacteria</taxon>
        <taxon>Bacillati</taxon>
        <taxon>Actinomycetota</taxon>
        <taxon>Actinomycetes</taxon>
        <taxon>Actinomycetales</taxon>
        <taxon>Actinomycetaceae</taxon>
        <taxon>Actinomyces</taxon>
    </lineage>
</organism>
<dbReference type="InterPro" id="IPR029479">
    <property type="entry name" value="Nitroreductase"/>
</dbReference>
<accession>A0A1G9WXT3</accession>
<sequence length="200" mass="21533">MSSHDTAAVSSDALAVLFTDAHTARSFRNEPAAIEQVRRAYDNARWAPTALNSQPMRLDLLASPESRQRLAPLMAGVNQEPVLSAPLALIVSADLALEQSMRELGAPEQMLQRLAGSLEMRQGLARDSALIQLGYLVLALRAEGLDVGVMTGADLPGIDAEFHPDRPWQAIAVVIVGHADADAFHPRAARHDFDAVSQVL</sequence>
<evidence type="ECO:0000259" key="1">
    <source>
        <dbReference type="Pfam" id="PF00881"/>
    </source>
</evidence>